<comment type="caution">
    <text evidence="1">The sequence shown here is derived from an EMBL/GenBank/DDBJ whole genome shotgun (WGS) entry which is preliminary data.</text>
</comment>
<reference evidence="1" key="1">
    <citation type="submission" date="2021-06" db="EMBL/GenBank/DDBJ databases">
        <authorList>
            <person name="Kallberg Y."/>
            <person name="Tangrot J."/>
            <person name="Rosling A."/>
        </authorList>
    </citation>
    <scope>NUCLEOTIDE SEQUENCE</scope>
    <source>
        <strain evidence="1">MA453B</strain>
    </source>
</reference>
<proteinExistence type="predicted"/>
<dbReference type="Proteomes" id="UP000789405">
    <property type="component" value="Unassembled WGS sequence"/>
</dbReference>
<feature type="non-terminal residue" evidence="1">
    <location>
        <position position="1"/>
    </location>
</feature>
<accession>A0A9N9KGP3</accession>
<dbReference type="AlphaFoldDB" id="A0A9N9KGP3"/>
<dbReference type="EMBL" id="CAJVPY010066134">
    <property type="protein sequence ID" value="CAG8825205.1"/>
    <property type="molecule type" value="Genomic_DNA"/>
</dbReference>
<sequence>SVSTAIGLNIQENDSRLNFNLNRVNEKEFSHNLCLEHKRLVNKAKNTKKIPKFPK</sequence>
<protein>
    <submittedName>
        <fullName evidence="1">20163_t:CDS:1</fullName>
    </submittedName>
</protein>
<gene>
    <name evidence="1" type="ORF">DERYTH_LOCUS27857</name>
</gene>
<keyword evidence="2" id="KW-1185">Reference proteome</keyword>
<evidence type="ECO:0000313" key="2">
    <source>
        <dbReference type="Proteomes" id="UP000789405"/>
    </source>
</evidence>
<organism evidence="1 2">
    <name type="scientific">Dentiscutata erythropus</name>
    <dbReference type="NCBI Taxonomy" id="1348616"/>
    <lineage>
        <taxon>Eukaryota</taxon>
        <taxon>Fungi</taxon>
        <taxon>Fungi incertae sedis</taxon>
        <taxon>Mucoromycota</taxon>
        <taxon>Glomeromycotina</taxon>
        <taxon>Glomeromycetes</taxon>
        <taxon>Diversisporales</taxon>
        <taxon>Gigasporaceae</taxon>
        <taxon>Dentiscutata</taxon>
    </lineage>
</organism>
<evidence type="ECO:0000313" key="1">
    <source>
        <dbReference type="EMBL" id="CAG8825205.1"/>
    </source>
</evidence>
<feature type="non-terminal residue" evidence="1">
    <location>
        <position position="55"/>
    </location>
</feature>
<name>A0A9N9KGP3_9GLOM</name>